<dbReference type="InterPro" id="IPR008719">
    <property type="entry name" value="N2O_reductase_NosL"/>
</dbReference>
<dbReference type="PROSITE" id="PS51257">
    <property type="entry name" value="PROKAR_LIPOPROTEIN"/>
    <property type="match status" value="1"/>
</dbReference>
<comment type="caution">
    <text evidence="2">The sequence shown here is derived from an EMBL/GenBank/DDBJ whole genome shotgun (WGS) entry which is preliminary data.</text>
</comment>
<dbReference type="AlphaFoldDB" id="A0A418VDC1"/>
<dbReference type="RefSeq" id="WP_119857219.1">
    <property type="nucleotide sequence ID" value="NZ_QYYD01000013.1"/>
</dbReference>
<feature type="signal peptide" evidence="1">
    <location>
        <begin position="1"/>
        <end position="25"/>
    </location>
</feature>
<dbReference type="PANTHER" id="PTHR41247:SF1">
    <property type="entry name" value="HTH-TYPE TRANSCRIPTIONAL REPRESSOR YCNK"/>
    <property type="match status" value="1"/>
</dbReference>
<dbReference type="Gene3D" id="3.30.70.2050">
    <property type="match status" value="1"/>
</dbReference>
<sequence>MMLRLLAACAALLLLAGCKPNSATAEPPPAVALNADAMGVFCGMNLMEHPGPKGQIITASRLDPFWFSSVRDTVAFTRMPEQPRDIRAIYVSDMARAPSWDAPGETNWIEARKAVFVIGSRRQGGMGAAEAVPFGDRAVADQFVASHGGRIVSFDEIPSDYVLGGEPPAAADEHDAASVRTN</sequence>
<dbReference type="Proteomes" id="UP000285523">
    <property type="component" value="Unassembled WGS sequence"/>
</dbReference>
<organism evidence="2 3">
    <name type="scientific">Rhodopseudomonas palustris</name>
    <dbReference type="NCBI Taxonomy" id="1076"/>
    <lineage>
        <taxon>Bacteria</taxon>
        <taxon>Pseudomonadati</taxon>
        <taxon>Pseudomonadota</taxon>
        <taxon>Alphaproteobacteria</taxon>
        <taxon>Hyphomicrobiales</taxon>
        <taxon>Nitrobacteraceae</taxon>
        <taxon>Rhodopseudomonas</taxon>
    </lineage>
</organism>
<evidence type="ECO:0000313" key="2">
    <source>
        <dbReference type="EMBL" id="RJF74006.1"/>
    </source>
</evidence>
<evidence type="ECO:0000256" key="1">
    <source>
        <dbReference type="SAM" id="SignalP"/>
    </source>
</evidence>
<accession>A0A418VDC1</accession>
<dbReference type="OrthoDB" id="7354657at2"/>
<protein>
    <submittedName>
        <fullName evidence="2">Copper resistance protein CopZ</fullName>
    </submittedName>
</protein>
<name>A0A418VDC1_RHOPL</name>
<proteinExistence type="predicted"/>
<dbReference type="Pfam" id="PF05573">
    <property type="entry name" value="NosL"/>
    <property type="match status" value="1"/>
</dbReference>
<evidence type="ECO:0000313" key="3">
    <source>
        <dbReference type="Proteomes" id="UP000285523"/>
    </source>
</evidence>
<reference evidence="2 3" key="1">
    <citation type="submission" date="2018-09" db="EMBL/GenBank/DDBJ databases">
        <title>Draft genome sequence of Rhodopseudomonas palustris 2.1.18.</title>
        <authorList>
            <person name="Robertson S.L."/>
            <person name="Meyer T.E."/>
            <person name="Kyndt J.A."/>
        </authorList>
    </citation>
    <scope>NUCLEOTIDE SEQUENCE [LARGE SCALE GENOMIC DNA]</scope>
    <source>
        <strain evidence="2 3">2.1.18</strain>
    </source>
</reference>
<keyword evidence="1" id="KW-0732">Signal</keyword>
<dbReference type="PANTHER" id="PTHR41247">
    <property type="entry name" value="HTH-TYPE TRANSCRIPTIONAL REPRESSOR YCNK"/>
    <property type="match status" value="1"/>
</dbReference>
<feature type="chain" id="PRO_5019199959" evidence="1">
    <location>
        <begin position="26"/>
        <end position="182"/>
    </location>
</feature>
<dbReference type="EMBL" id="QYYD01000013">
    <property type="protein sequence ID" value="RJF74006.1"/>
    <property type="molecule type" value="Genomic_DNA"/>
</dbReference>
<dbReference type="Gene3D" id="3.30.70.2060">
    <property type="match status" value="1"/>
</dbReference>
<gene>
    <name evidence="2" type="ORF">D4Q52_14200</name>
</gene>
<dbReference type="SUPFAM" id="SSF160387">
    <property type="entry name" value="NosL/MerB-like"/>
    <property type="match status" value="1"/>
</dbReference>